<evidence type="ECO:0000313" key="2">
    <source>
        <dbReference type="Proteomes" id="UP000257144"/>
    </source>
</evidence>
<dbReference type="AlphaFoldDB" id="A0A3D8GR12"/>
<protein>
    <submittedName>
        <fullName evidence="1">Uncharacterized protein</fullName>
    </submittedName>
</protein>
<name>A0A3D8GR12_9BACI</name>
<gene>
    <name evidence="1" type="ORF">DRW41_09185</name>
</gene>
<dbReference type="Proteomes" id="UP000257144">
    <property type="component" value="Unassembled WGS sequence"/>
</dbReference>
<accession>A0A3D8GR12</accession>
<comment type="caution">
    <text evidence="1">The sequence shown here is derived from an EMBL/GenBank/DDBJ whole genome shotgun (WGS) entry which is preliminary data.</text>
</comment>
<keyword evidence="2" id="KW-1185">Reference proteome</keyword>
<dbReference type="EMBL" id="QNQT01000003">
    <property type="protein sequence ID" value="RDU36868.1"/>
    <property type="molecule type" value="Genomic_DNA"/>
</dbReference>
<dbReference type="OrthoDB" id="2884198at2"/>
<proteinExistence type="predicted"/>
<dbReference type="RefSeq" id="WP_115451697.1">
    <property type="nucleotide sequence ID" value="NZ_QNQT01000003.1"/>
</dbReference>
<reference evidence="1 2" key="1">
    <citation type="submission" date="2018-07" db="EMBL/GenBank/DDBJ databases">
        <title>Bacillus sp. YLB-04 draft genome sequence.</title>
        <authorList>
            <person name="Yu L."/>
            <person name="Tang X."/>
        </authorList>
    </citation>
    <scope>NUCLEOTIDE SEQUENCE [LARGE SCALE GENOMIC DNA]</scope>
    <source>
        <strain evidence="1 2">YLB-04</strain>
    </source>
</reference>
<organism evidence="1 2">
    <name type="scientific">Neobacillus piezotolerans</name>
    <dbReference type="NCBI Taxonomy" id="2259171"/>
    <lineage>
        <taxon>Bacteria</taxon>
        <taxon>Bacillati</taxon>
        <taxon>Bacillota</taxon>
        <taxon>Bacilli</taxon>
        <taxon>Bacillales</taxon>
        <taxon>Bacillaceae</taxon>
        <taxon>Neobacillus</taxon>
    </lineage>
</organism>
<sequence length="78" mass="8734">MKFSIYKASGGRNLDKFGTLEASCMEIAGDLLYKVLRRSPGRKDGDLFVIVPHSDEPLADSLLEEGSSFHIVQYREID</sequence>
<evidence type="ECO:0000313" key="1">
    <source>
        <dbReference type="EMBL" id="RDU36868.1"/>
    </source>
</evidence>